<dbReference type="AlphaFoldDB" id="A0A6T9G9F6"/>
<keyword evidence="2 3" id="KW-0505">Motor protein</keyword>
<dbReference type="SUPFAM" id="SSF49879">
    <property type="entry name" value="SMAD/FHA domain"/>
    <property type="match status" value="1"/>
</dbReference>
<proteinExistence type="inferred from homology"/>
<dbReference type="PRINTS" id="PR00380">
    <property type="entry name" value="KINESINHEAVY"/>
</dbReference>
<comment type="similarity">
    <text evidence="3">Belongs to the TRAFAC class myosin-kinesin ATPase superfamily. Kinesin family.</text>
</comment>
<dbReference type="InterPro" id="IPR027417">
    <property type="entry name" value="P-loop_NTPase"/>
</dbReference>
<dbReference type="EMBL" id="HBFQ01055090">
    <property type="protein sequence ID" value="CAD8864781.1"/>
    <property type="molecule type" value="Transcribed_RNA"/>
</dbReference>
<keyword evidence="3" id="KW-0547">Nucleotide-binding</keyword>
<feature type="binding site" evidence="3">
    <location>
        <begin position="100"/>
        <end position="107"/>
    </location>
    <ligand>
        <name>ATP</name>
        <dbReference type="ChEBI" id="CHEBI:30616"/>
    </ligand>
</feature>
<dbReference type="SUPFAM" id="SSF52540">
    <property type="entry name" value="P-loop containing nucleoside triphosphate hydrolases"/>
    <property type="match status" value="1"/>
</dbReference>
<protein>
    <recommendedName>
        <fullName evidence="4">Kinesin motor domain-containing protein</fullName>
    </recommendedName>
</protein>
<dbReference type="Pfam" id="PF00225">
    <property type="entry name" value="Kinesin"/>
    <property type="match status" value="1"/>
</dbReference>
<evidence type="ECO:0000256" key="1">
    <source>
        <dbReference type="ARBA" id="ARBA00023054"/>
    </source>
</evidence>
<dbReference type="InterPro" id="IPR001752">
    <property type="entry name" value="Kinesin_motor_dom"/>
</dbReference>
<dbReference type="CDD" id="cd00106">
    <property type="entry name" value="KISc"/>
    <property type="match status" value="1"/>
</dbReference>
<keyword evidence="3" id="KW-0067">ATP-binding</keyword>
<dbReference type="GO" id="GO:0007018">
    <property type="term" value="P:microtubule-based movement"/>
    <property type="evidence" value="ECO:0007669"/>
    <property type="project" value="InterPro"/>
</dbReference>
<organism evidence="6">
    <name type="scientific">Noctiluca scintillans</name>
    <name type="common">Sea sparkle</name>
    <name type="synonym">Red tide dinoflagellate</name>
    <dbReference type="NCBI Taxonomy" id="2966"/>
    <lineage>
        <taxon>Eukaryota</taxon>
        <taxon>Sar</taxon>
        <taxon>Alveolata</taxon>
        <taxon>Dinophyceae</taxon>
        <taxon>Noctilucales</taxon>
        <taxon>Noctilucaceae</taxon>
        <taxon>Noctiluca</taxon>
    </lineage>
</organism>
<dbReference type="SMART" id="SM00129">
    <property type="entry name" value="KISc"/>
    <property type="match status" value="1"/>
</dbReference>
<dbReference type="GO" id="GO:0008017">
    <property type="term" value="F:microtubule binding"/>
    <property type="evidence" value="ECO:0007669"/>
    <property type="project" value="InterPro"/>
</dbReference>
<gene>
    <name evidence="5" type="ORF">NSCI0253_LOCUS39136</name>
    <name evidence="6" type="ORF">NSCI0253_LOCUS39138</name>
</gene>
<evidence type="ECO:0000256" key="2">
    <source>
        <dbReference type="ARBA" id="ARBA00023175"/>
    </source>
</evidence>
<dbReference type="InterPro" id="IPR027640">
    <property type="entry name" value="Kinesin-like_fam"/>
</dbReference>
<sequence>MDEPCDHSHGRANIEVCIRVRPATSNASTCVLTPGRDTVVLHVPVSSESERGERADRILEAKFDHVLDCDSTQSSVYEQLGRRVVDGILDGFNGCVIAYGQTGSGKSHSVFGGEHEDRGLLPRIAEGLFQELQASECEHIVKVSYIEIYNEKVRDLLNPAATSGSGGMSLEIRRHPKVGVFVTGLTQNVAEGVEDVMRLLEFGHKIRVVGATNMNAVSSRSHAVVTLHVEQTVTDSRGVTRLRRAQLHAVDLAGSERMENSAIGEVRRKESNQINKSLLALSCTIAKLAEQERSGTNGDHVPYRNSKLTYLLSNALMGNCRTVLLACISPLSKSLCMSESTVRFASSAKKVRTLPMKNEEVDGNLVSSLRAEIDHLRHQLSEIGAEQKREAVIERMATAQLLHSQFSSTREELQAQSLVCASRRQQVLDNLGLSNGRLASAVASEAVLLRGDADPYLVNICDDPLLSGCLMYALPRGKVVSMGSSATCTIRIDGLGIQPETCSVVCHDGFTVELIVRCDITKSSGRRSSGSSGSGSSLLTKWRARAGRRGSVFKNSVTQVLVNNAIVERVSKLQNKDRLRIGRSHLFQLFIPQDQSAPQDTRMTRLVDEISLESYGGQLLAKEYAAHLKERIGGERAIAVFTILQEIKPLVDEANDLTDELRGGEEHELVFKAHVLTDVTSVDKDPEIMLALHSIERPDEIAEDGTCLFQLDNPEGAVSHGTDSLAAVWSVQQFRERLDVLREVYQEVKERDEPWGHPGDLDPWQDRASIHRVQSADTVRAPDVTDETDGKSALATQLSAVEAEQQRMHCELVQQLNAIGAELQQTRAEREALMDHIPNLEMELGQAHARIAATDTTCQKLQATRKNSH</sequence>
<evidence type="ECO:0000313" key="6">
    <source>
        <dbReference type="EMBL" id="CAD8864783.1"/>
    </source>
</evidence>
<evidence type="ECO:0000313" key="5">
    <source>
        <dbReference type="EMBL" id="CAD8864781.1"/>
    </source>
</evidence>
<feature type="domain" description="Kinesin motor" evidence="4">
    <location>
        <begin position="13"/>
        <end position="351"/>
    </location>
</feature>
<dbReference type="GO" id="GO:0005524">
    <property type="term" value="F:ATP binding"/>
    <property type="evidence" value="ECO:0007669"/>
    <property type="project" value="UniProtKB-UniRule"/>
</dbReference>
<dbReference type="Gene3D" id="2.60.200.20">
    <property type="match status" value="1"/>
</dbReference>
<dbReference type="Gene3D" id="3.40.850.10">
    <property type="entry name" value="Kinesin motor domain"/>
    <property type="match status" value="1"/>
</dbReference>
<reference evidence="6" key="1">
    <citation type="submission" date="2021-01" db="EMBL/GenBank/DDBJ databases">
        <authorList>
            <person name="Corre E."/>
            <person name="Pelletier E."/>
            <person name="Niang G."/>
            <person name="Scheremetjew M."/>
            <person name="Finn R."/>
            <person name="Kale V."/>
            <person name="Holt S."/>
            <person name="Cochrane G."/>
            <person name="Meng A."/>
            <person name="Brown T."/>
            <person name="Cohen L."/>
        </authorList>
    </citation>
    <scope>NUCLEOTIDE SEQUENCE</scope>
</reference>
<dbReference type="EMBL" id="HBFQ01055092">
    <property type="protein sequence ID" value="CAD8864783.1"/>
    <property type="molecule type" value="Transcribed_RNA"/>
</dbReference>
<evidence type="ECO:0000256" key="3">
    <source>
        <dbReference type="PROSITE-ProRule" id="PRU00283"/>
    </source>
</evidence>
<name>A0A6T9G9F6_NOCSC</name>
<dbReference type="InterPro" id="IPR008984">
    <property type="entry name" value="SMAD_FHA_dom_sf"/>
</dbReference>
<dbReference type="GO" id="GO:0003777">
    <property type="term" value="F:microtubule motor activity"/>
    <property type="evidence" value="ECO:0007669"/>
    <property type="project" value="InterPro"/>
</dbReference>
<dbReference type="PROSITE" id="PS50067">
    <property type="entry name" value="KINESIN_MOTOR_2"/>
    <property type="match status" value="1"/>
</dbReference>
<dbReference type="PANTHER" id="PTHR47968">
    <property type="entry name" value="CENTROMERE PROTEIN E"/>
    <property type="match status" value="1"/>
</dbReference>
<keyword evidence="1" id="KW-0175">Coiled coil</keyword>
<dbReference type="PANTHER" id="PTHR47968:SF75">
    <property type="entry name" value="CENTROMERE-ASSOCIATED PROTEIN E"/>
    <property type="match status" value="1"/>
</dbReference>
<dbReference type="InterPro" id="IPR036961">
    <property type="entry name" value="Kinesin_motor_dom_sf"/>
</dbReference>
<accession>A0A6T9G9F6</accession>
<evidence type="ECO:0000259" key="4">
    <source>
        <dbReference type="PROSITE" id="PS50067"/>
    </source>
</evidence>